<name>A0ABS2U2D6_9ACTN</name>
<feature type="region of interest" description="Disordered" evidence="1">
    <location>
        <begin position="1"/>
        <end position="23"/>
    </location>
</feature>
<organism evidence="3 4">
    <name type="scientific">Actinacidiphila acididurans</name>
    <dbReference type="NCBI Taxonomy" id="2784346"/>
    <lineage>
        <taxon>Bacteria</taxon>
        <taxon>Bacillati</taxon>
        <taxon>Actinomycetota</taxon>
        <taxon>Actinomycetes</taxon>
        <taxon>Kitasatosporales</taxon>
        <taxon>Streptomycetaceae</taxon>
        <taxon>Actinacidiphila</taxon>
    </lineage>
</organism>
<evidence type="ECO:0000256" key="1">
    <source>
        <dbReference type="SAM" id="MobiDB-lite"/>
    </source>
</evidence>
<keyword evidence="4" id="KW-1185">Reference proteome</keyword>
<dbReference type="EMBL" id="JADKYB010000021">
    <property type="protein sequence ID" value="MBM9508901.1"/>
    <property type="molecule type" value="Genomic_DNA"/>
</dbReference>
<evidence type="ECO:0000313" key="3">
    <source>
        <dbReference type="EMBL" id="MBM9508901.1"/>
    </source>
</evidence>
<reference evidence="3 4" key="1">
    <citation type="submission" date="2021-01" db="EMBL/GenBank/DDBJ databases">
        <title>Streptomyces acididurans sp. nov., isolated from a peat swamp forest soil.</title>
        <authorList>
            <person name="Chantavorakit T."/>
            <person name="Duangmal K."/>
        </authorList>
    </citation>
    <scope>NUCLEOTIDE SEQUENCE [LARGE SCALE GENOMIC DNA]</scope>
    <source>
        <strain evidence="3 4">KK5PA1</strain>
    </source>
</reference>
<comment type="caution">
    <text evidence="3">The sequence shown here is derived from an EMBL/GenBank/DDBJ whole genome shotgun (WGS) entry which is preliminary data.</text>
</comment>
<sequence>MTDAGTGVTGRAALADGGTDTRQVPQLPEATERLAVDFAGDGSGVDEMSWGMLEIWRAMQSQRSALPLGGRSPLPAGTTVAGVVAELRYLMSRFPSMRTRLRFGSDGPPRQELFASGTIGLEIYDAADASDPDEVAAAVEETYRGTDFDYAAEWPLRMAVVRRDGRPTHLVAVMNHLVTDALGGEIMQREVKARRTAPVTGMQQLEQARWQRSPAGQRQNERALRYWEGVLRAVPDRQLPGPTDLRSPRHWHAELRSPALTAALPVIAARTGAELATVRLALFAVALHRTTGIGSVAVRPVVNNRFRPALADVVCMVAQSGVCLLDVEGADVDQAVERAMRSTLSAYKHAYFHPERLADLVARVSRERGTDVTVGCFFNDRSLPVPDAPLPAPDELARTLRTALADTEFRWTLRQDTPTERLFVTIDDTPDGPRYEFRVDTHFISPAGTEALARAMETVAVEAALARTDA</sequence>
<accession>A0ABS2U2D6</accession>
<evidence type="ECO:0000259" key="2">
    <source>
        <dbReference type="Pfam" id="PF00668"/>
    </source>
</evidence>
<feature type="domain" description="Condensation" evidence="2">
    <location>
        <begin position="87"/>
        <end position="362"/>
    </location>
</feature>
<gene>
    <name evidence="3" type="ORF">ITX44_30995</name>
</gene>
<protein>
    <recommendedName>
        <fullName evidence="2">Condensation domain-containing protein</fullName>
    </recommendedName>
</protein>
<evidence type="ECO:0000313" key="4">
    <source>
        <dbReference type="Proteomes" id="UP000749040"/>
    </source>
</evidence>
<dbReference type="PANTHER" id="PTHR45527:SF1">
    <property type="entry name" value="FATTY ACID SYNTHASE"/>
    <property type="match status" value="1"/>
</dbReference>
<dbReference type="RefSeq" id="WP_205361372.1">
    <property type="nucleotide sequence ID" value="NZ_JADKYB010000021.1"/>
</dbReference>
<dbReference type="SUPFAM" id="SSF52777">
    <property type="entry name" value="CoA-dependent acyltransferases"/>
    <property type="match status" value="2"/>
</dbReference>
<dbReference type="PANTHER" id="PTHR45527">
    <property type="entry name" value="NONRIBOSOMAL PEPTIDE SYNTHETASE"/>
    <property type="match status" value="1"/>
</dbReference>
<dbReference type="Proteomes" id="UP000749040">
    <property type="component" value="Unassembled WGS sequence"/>
</dbReference>
<dbReference type="InterPro" id="IPR023213">
    <property type="entry name" value="CAT-like_dom_sf"/>
</dbReference>
<dbReference type="Gene3D" id="3.30.559.10">
    <property type="entry name" value="Chloramphenicol acetyltransferase-like domain"/>
    <property type="match status" value="1"/>
</dbReference>
<proteinExistence type="predicted"/>
<dbReference type="Pfam" id="PF00668">
    <property type="entry name" value="Condensation"/>
    <property type="match status" value="1"/>
</dbReference>
<dbReference type="InterPro" id="IPR001242">
    <property type="entry name" value="Condensation_dom"/>
</dbReference>
<dbReference type="Gene3D" id="3.30.559.30">
    <property type="entry name" value="Nonribosomal peptide synthetase, condensation domain"/>
    <property type="match status" value="1"/>
</dbReference>